<dbReference type="EMBL" id="KN840443">
    <property type="protein sequence ID" value="KIP11904.1"/>
    <property type="molecule type" value="Genomic_DNA"/>
</dbReference>
<dbReference type="HOGENOM" id="CLU_900498_0_0_1"/>
<dbReference type="OrthoDB" id="1723750at2759"/>
<proteinExistence type="predicted"/>
<evidence type="ECO:0000313" key="2">
    <source>
        <dbReference type="Proteomes" id="UP000053257"/>
    </source>
</evidence>
<dbReference type="AlphaFoldDB" id="A0A0C3P218"/>
<sequence>MASFSPQHESLRERPNFTIRGAKARLIRVEARITYLFQYDVALDIIRETCEGQKKISGPEERDYFLELRPAYVARTLGLGQTRAPQLRLGHHDFPYTWADFCASVPERSNRILSKLELFGINMFKFDFDLAADEMDEDLGSQLTGPSQSDVSQSTMVSADYGGPETSQFNEHTLESLIQALPGVISYSPLQIPAVSGLSGGMYLSKRDLYDARFQLISSGSGEDEIAHNTNLDNDLEYVQAPSDLVPGKYEGGLKTWECSIDLAACVKSSMDANILTRKRLRTLEPSAANIFCKSTNGEDGADSSPGLQ</sequence>
<dbReference type="STRING" id="745531.A0A0C3P218"/>
<reference evidence="1 2" key="1">
    <citation type="journal article" date="2014" name="PLoS Genet.">
        <title>Analysis of the Phlebiopsis gigantea genome, transcriptome and secretome provides insight into its pioneer colonization strategies of wood.</title>
        <authorList>
            <person name="Hori C."/>
            <person name="Ishida T."/>
            <person name="Igarashi K."/>
            <person name="Samejima M."/>
            <person name="Suzuki H."/>
            <person name="Master E."/>
            <person name="Ferreira P."/>
            <person name="Ruiz-Duenas F.J."/>
            <person name="Held B."/>
            <person name="Canessa P."/>
            <person name="Larrondo L.F."/>
            <person name="Schmoll M."/>
            <person name="Druzhinina I.S."/>
            <person name="Kubicek C.P."/>
            <person name="Gaskell J.A."/>
            <person name="Kersten P."/>
            <person name="St John F."/>
            <person name="Glasner J."/>
            <person name="Sabat G."/>
            <person name="Splinter BonDurant S."/>
            <person name="Syed K."/>
            <person name="Yadav J."/>
            <person name="Mgbeahuruike A.C."/>
            <person name="Kovalchuk A."/>
            <person name="Asiegbu F.O."/>
            <person name="Lackner G."/>
            <person name="Hoffmeister D."/>
            <person name="Rencoret J."/>
            <person name="Gutierrez A."/>
            <person name="Sun H."/>
            <person name="Lindquist E."/>
            <person name="Barry K."/>
            <person name="Riley R."/>
            <person name="Grigoriev I.V."/>
            <person name="Henrissat B."/>
            <person name="Kues U."/>
            <person name="Berka R.M."/>
            <person name="Martinez A.T."/>
            <person name="Covert S.F."/>
            <person name="Blanchette R.A."/>
            <person name="Cullen D."/>
        </authorList>
    </citation>
    <scope>NUCLEOTIDE SEQUENCE [LARGE SCALE GENOMIC DNA]</scope>
    <source>
        <strain evidence="1 2">11061_1 CR5-6</strain>
    </source>
</reference>
<dbReference type="Proteomes" id="UP000053257">
    <property type="component" value="Unassembled WGS sequence"/>
</dbReference>
<keyword evidence="2" id="KW-1185">Reference proteome</keyword>
<accession>A0A0C3P218</accession>
<protein>
    <submittedName>
        <fullName evidence="1">Uncharacterized protein</fullName>
    </submittedName>
</protein>
<name>A0A0C3P218_PHLG1</name>
<gene>
    <name evidence="1" type="ORF">PHLGIDRAFT_10422</name>
</gene>
<organism evidence="1 2">
    <name type="scientific">Phlebiopsis gigantea (strain 11061_1 CR5-6)</name>
    <name type="common">White-rot fungus</name>
    <name type="synonym">Peniophora gigantea</name>
    <dbReference type="NCBI Taxonomy" id="745531"/>
    <lineage>
        <taxon>Eukaryota</taxon>
        <taxon>Fungi</taxon>
        <taxon>Dikarya</taxon>
        <taxon>Basidiomycota</taxon>
        <taxon>Agaricomycotina</taxon>
        <taxon>Agaricomycetes</taxon>
        <taxon>Polyporales</taxon>
        <taxon>Phanerochaetaceae</taxon>
        <taxon>Phlebiopsis</taxon>
    </lineage>
</organism>
<evidence type="ECO:0000313" key="1">
    <source>
        <dbReference type="EMBL" id="KIP11904.1"/>
    </source>
</evidence>